<reference evidence="2" key="1">
    <citation type="submission" date="2016-03" db="EMBL/GenBank/DDBJ databases">
        <title>Draft genome sequence of Rosellinia necatrix.</title>
        <authorList>
            <person name="Kanematsu S."/>
        </authorList>
    </citation>
    <scope>NUCLEOTIDE SEQUENCE [LARGE SCALE GENOMIC DNA]</scope>
    <source>
        <strain evidence="2">W97</strain>
    </source>
</reference>
<dbReference type="Proteomes" id="UP000054516">
    <property type="component" value="Unassembled WGS sequence"/>
</dbReference>
<feature type="compositionally biased region" description="Basic residues" evidence="1">
    <location>
        <begin position="32"/>
        <end position="41"/>
    </location>
</feature>
<gene>
    <name evidence="2" type="ORF">SAMD00023353_3000980</name>
</gene>
<sequence>MVCTRTQDAAKRPHHLEDDRLEDQDQHLPTHEHKRQRRKSYHTSSEMALIQGQRQSQLVDDARHSGPIPLRRPSVVDDPPGDAIVDDVDPNNPVDFWRKKGHWPREVFEPTARERILARQRSLTIPGRKRSKSD</sequence>
<evidence type="ECO:0000313" key="3">
    <source>
        <dbReference type="Proteomes" id="UP000054516"/>
    </source>
</evidence>
<proteinExistence type="predicted"/>
<feature type="region of interest" description="Disordered" evidence="1">
    <location>
        <begin position="1"/>
        <end position="92"/>
    </location>
</feature>
<dbReference type="EMBL" id="DF977475">
    <property type="protein sequence ID" value="GAW26401.1"/>
    <property type="molecule type" value="Genomic_DNA"/>
</dbReference>
<accession>A0A1S8A8M1</accession>
<feature type="compositionally biased region" description="Basic and acidic residues" evidence="1">
    <location>
        <begin position="8"/>
        <end position="31"/>
    </location>
</feature>
<evidence type="ECO:0000256" key="1">
    <source>
        <dbReference type="SAM" id="MobiDB-lite"/>
    </source>
</evidence>
<keyword evidence="3" id="KW-1185">Reference proteome</keyword>
<evidence type="ECO:0000313" key="2">
    <source>
        <dbReference type="EMBL" id="GAW26401.1"/>
    </source>
</evidence>
<organism evidence="2">
    <name type="scientific">Rosellinia necatrix</name>
    <name type="common">White root-rot fungus</name>
    <dbReference type="NCBI Taxonomy" id="77044"/>
    <lineage>
        <taxon>Eukaryota</taxon>
        <taxon>Fungi</taxon>
        <taxon>Dikarya</taxon>
        <taxon>Ascomycota</taxon>
        <taxon>Pezizomycotina</taxon>
        <taxon>Sordariomycetes</taxon>
        <taxon>Xylariomycetidae</taxon>
        <taxon>Xylariales</taxon>
        <taxon>Xylariaceae</taxon>
        <taxon>Rosellinia</taxon>
    </lineage>
</organism>
<name>A0A1S8A8M1_ROSNE</name>
<dbReference type="AlphaFoldDB" id="A0A1S8A8M1"/>
<feature type="compositionally biased region" description="Polar residues" evidence="1">
    <location>
        <begin position="42"/>
        <end position="58"/>
    </location>
</feature>
<protein>
    <submittedName>
        <fullName evidence="2">Uncharacterized protein</fullName>
    </submittedName>
</protein>
<dbReference type="STRING" id="77044.A0A1S8A8M1"/>